<dbReference type="InterPro" id="IPR029058">
    <property type="entry name" value="AB_hydrolase_fold"/>
</dbReference>
<keyword evidence="1" id="KW-0378">Hydrolase</keyword>
<evidence type="ECO:0000256" key="2">
    <source>
        <dbReference type="SAM" id="MobiDB-lite"/>
    </source>
</evidence>
<evidence type="ECO:0000313" key="4">
    <source>
        <dbReference type="EMBL" id="PWH07289.1"/>
    </source>
</evidence>
<protein>
    <recommendedName>
        <fullName evidence="3">Alpha/beta hydrolase fold-3 domain-containing protein</fullName>
    </recommendedName>
</protein>
<evidence type="ECO:0000256" key="1">
    <source>
        <dbReference type="ARBA" id="ARBA00022801"/>
    </source>
</evidence>
<dbReference type="InterPro" id="IPR013094">
    <property type="entry name" value="AB_hydrolase_3"/>
</dbReference>
<proteinExistence type="predicted"/>
<reference evidence="4 5" key="1">
    <citation type="submission" date="2018-05" db="EMBL/GenBank/DDBJ databases">
        <title>Brachybacterium sp. M1HQ-2T, whole genome shotgun sequence.</title>
        <authorList>
            <person name="Tuo L."/>
        </authorList>
    </citation>
    <scope>NUCLEOTIDE SEQUENCE [LARGE SCALE GENOMIC DNA]</scope>
    <source>
        <strain evidence="4 5">M1HQ-2</strain>
    </source>
</reference>
<feature type="compositionally biased region" description="Low complexity" evidence="2">
    <location>
        <begin position="194"/>
        <end position="204"/>
    </location>
</feature>
<dbReference type="AlphaFoldDB" id="A0A2U2RN39"/>
<sequence length="347" mass="36733">MAELDEGIQDWAELEQMLRARWPLSSADADLAERRDVARRVADTLAAATALPPTDACRIREIEVDASAPADAPRAPFARVYEPADHDGPLPTQLFLHGGGFVFGSARELINDSVLAARTAATGIRHVSLAYSLAPEHPFPTARDQAVRVFDELHERAEELGIDPERLGLGGNSAGASIIASAALALERRAAAHGSGESSAAREGGTAGGTPPRPHHLFLEVPAVSLNALHELAAGADDTVSSAIEAEYAKLIEQYRPALDGSAFVADAEDLPPFPPTLILAAEHDPLRSGASLLAARLRELGTPVREHVVPGTQHASAGITRTSPAARRWQQIIVEDLADAYETGAR</sequence>
<accession>A0A2U2RN39</accession>
<feature type="region of interest" description="Disordered" evidence="2">
    <location>
        <begin position="194"/>
        <end position="216"/>
    </location>
</feature>
<dbReference type="EMBL" id="QFKX01000001">
    <property type="protein sequence ID" value="PWH07289.1"/>
    <property type="molecule type" value="Genomic_DNA"/>
</dbReference>
<dbReference type="GO" id="GO:0016787">
    <property type="term" value="F:hydrolase activity"/>
    <property type="evidence" value="ECO:0007669"/>
    <property type="project" value="UniProtKB-KW"/>
</dbReference>
<dbReference type="OrthoDB" id="9803828at2"/>
<keyword evidence="5" id="KW-1185">Reference proteome</keyword>
<dbReference type="Gene3D" id="3.40.50.1820">
    <property type="entry name" value="alpha/beta hydrolase"/>
    <property type="match status" value="1"/>
</dbReference>
<dbReference type="Pfam" id="PF07859">
    <property type="entry name" value="Abhydrolase_3"/>
    <property type="match status" value="1"/>
</dbReference>
<organism evidence="4 5">
    <name type="scientific">Brachybacterium endophyticum</name>
    <dbReference type="NCBI Taxonomy" id="2182385"/>
    <lineage>
        <taxon>Bacteria</taxon>
        <taxon>Bacillati</taxon>
        <taxon>Actinomycetota</taxon>
        <taxon>Actinomycetes</taxon>
        <taxon>Micrococcales</taxon>
        <taxon>Dermabacteraceae</taxon>
        <taxon>Brachybacterium</taxon>
    </lineage>
</organism>
<dbReference type="Proteomes" id="UP000245590">
    <property type="component" value="Unassembled WGS sequence"/>
</dbReference>
<gene>
    <name evidence="4" type="ORF">DEO23_01140</name>
</gene>
<name>A0A2U2RN39_9MICO</name>
<evidence type="ECO:0000259" key="3">
    <source>
        <dbReference type="Pfam" id="PF07859"/>
    </source>
</evidence>
<dbReference type="RefSeq" id="WP_109274173.1">
    <property type="nucleotide sequence ID" value="NZ_QFKX01000001.1"/>
</dbReference>
<comment type="caution">
    <text evidence="4">The sequence shown here is derived from an EMBL/GenBank/DDBJ whole genome shotgun (WGS) entry which is preliminary data.</text>
</comment>
<dbReference type="PANTHER" id="PTHR48081:SF8">
    <property type="entry name" value="ALPHA_BETA HYDROLASE FOLD-3 DOMAIN-CONTAINING PROTEIN-RELATED"/>
    <property type="match status" value="1"/>
</dbReference>
<feature type="domain" description="Alpha/beta hydrolase fold-3" evidence="3">
    <location>
        <begin position="94"/>
        <end position="316"/>
    </location>
</feature>
<dbReference type="PANTHER" id="PTHR48081">
    <property type="entry name" value="AB HYDROLASE SUPERFAMILY PROTEIN C4A8.06C"/>
    <property type="match status" value="1"/>
</dbReference>
<evidence type="ECO:0000313" key="5">
    <source>
        <dbReference type="Proteomes" id="UP000245590"/>
    </source>
</evidence>
<dbReference type="SUPFAM" id="SSF53474">
    <property type="entry name" value="alpha/beta-Hydrolases"/>
    <property type="match status" value="1"/>
</dbReference>
<dbReference type="InterPro" id="IPR050300">
    <property type="entry name" value="GDXG_lipolytic_enzyme"/>
</dbReference>